<dbReference type="EC" id="3.4.21.89" evidence="1"/>
<name>A0A251Y9U4_9MICO</name>
<proteinExistence type="predicted"/>
<feature type="compositionally biased region" description="Basic and acidic residues" evidence="2">
    <location>
        <begin position="1"/>
        <end position="11"/>
    </location>
</feature>
<keyword evidence="3" id="KW-1133">Transmembrane helix</keyword>
<dbReference type="InterPro" id="IPR019533">
    <property type="entry name" value="Peptidase_S26"/>
</dbReference>
<protein>
    <recommendedName>
        <fullName evidence="1">Signal peptidase I</fullName>
        <ecNumber evidence="1">3.4.21.89</ecNumber>
    </recommendedName>
</protein>
<dbReference type="CDD" id="cd06530">
    <property type="entry name" value="S26_SPase_I"/>
    <property type="match status" value="1"/>
</dbReference>
<accession>A0A251Y9U4</accession>
<evidence type="ECO:0000256" key="3">
    <source>
        <dbReference type="SAM" id="Phobius"/>
    </source>
</evidence>
<dbReference type="EMBL" id="MDJY01000053">
    <property type="protein sequence ID" value="OUE21002.1"/>
    <property type="molecule type" value="Genomic_DNA"/>
</dbReference>
<keyword evidence="3" id="KW-0472">Membrane</keyword>
<evidence type="ECO:0000256" key="1">
    <source>
        <dbReference type="NCBIfam" id="TIGR02228"/>
    </source>
</evidence>
<dbReference type="NCBIfam" id="TIGR02228">
    <property type="entry name" value="sigpep_I_arch"/>
    <property type="match status" value="1"/>
</dbReference>
<dbReference type="AlphaFoldDB" id="A0A251Y9U4"/>
<dbReference type="GO" id="GO:0006465">
    <property type="term" value="P:signal peptide processing"/>
    <property type="evidence" value="ECO:0007669"/>
    <property type="project" value="UniProtKB-UniRule"/>
</dbReference>
<dbReference type="GO" id="GO:0009003">
    <property type="term" value="F:signal peptidase activity"/>
    <property type="evidence" value="ECO:0007669"/>
    <property type="project" value="UniProtKB-EC"/>
</dbReference>
<feature type="transmembrane region" description="Helical" evidence="3">
    <location>
        <begin position="196"/>
        <end position="218"/>
    </location>
</feature>
<sequence>MIPRPDPDGTHMPRLLPRRRRDGRHGVVGGRPADDLAPVELEQETTPRRALPQLVRSAAVGLSVGILLVVIALAGVLLVVPKVSGSVPLTILTQSMEPRLPPGTLIVVRPVDTDTLEVGDVATYQIRSGDPAVITHRIAAISSASDGTRTFTFKGDNNASPDSLPVTPDQIQGELWYSVPLVGWANQAVNGQARSWIIPAAAVALIAYSLITILVAAVQTRRKRRRSAAADVAAEGDHVHADAMSASVAQAALLDPSHPGAGSDPTEPPTAAEVRARGRHRR</sequence>
<evidence type="ECO:0000256" key="2">
    <source>
        <dbReference type="SAM" id="MobiDB-lite"/>
    </source>
</evidence>
<dbReference type="InterPro" id="IPR001733">
    <property type="entry name" value="Peptidase_S26B"/>
</dbReference>
<feature type="region of interest" description="Disordered" evidence="2">
    <location>
        <begin position="1"/>
        <end position="33"/>
    </location>
</feature>
<organism evidence="4 5">
    <name type="scientific">Clavibacter michiganensis</name>
    <dbReference type="NCBI Taxonomy" id="28447"/>
    <lineage>
        <taxon>Bacteria</taxon>
        <taxon>Bacillati</taxon>
        <taxon>Actinomycetota</taxon>
        <taxon>Actinomycetes</taxon>
        <taxon>Micrococcales</taxon>
        <taxon>Microbacteriaceae</taxon>
        <taxon>Clavibacter</taxon>
    </lineage>
</organism>
<comment type="caution">
    <text evidence="4">The sequence shown here is derived from an EMBL/GenBank/DDBJ whole genome shotgun (WGS) entry which is preliminary data.</text>
</comment>
<reference evidence="4 5" key="1">
    <citation type="submission" date="2016-08" db="EMBL/GenBank/DDBJ databases">
        <title>Genome sequence of Clavibacter michiganensis spp strain CFBP8017.</title>
        <authorList>
            <person name="Thapa S.P."/>
            <person name="Coaker G."/>
            <person name="Jacques M.-A."/>
        </authorList>
    </citation>
    <scope>NUCLEOTIDE SEQUENCE [LARGE SCALE GENOMIC DNA]</scope>
    <source>
        <strain evidence="4">CFBP8017</strain>
    </source>
</reference>
<dbReference type="PANTHER" id="PTHR10806">
    <property type="entry name" value="SIGNAL PEPTIDASE COMPLEX CATALYTIC SUBUNIT SEC11"/>
    <property type="match status" value="1"/>
</dbReference>
<feature type="region of interest" description="Disordered" evidence="2">
    <location>
        <begin position="251"/>
        <end position="282"/>
    </location>
</feature>
<feature type="transmembrane region" description="Helical" evidence="3">
    <location>
        <begin position="58"/>
        <end position="80"/>
    </location>
</feature>
<gene>
    <name evidence="4" type="primary">sipW</name>
    <name evidence="4" type="ORF">BFL36_11300</name>
</gene>
<dbReference type="GO" id="GO:0016020">
    <property type="term" value="C:membrane"/>
    <property type="evidence" value="ECO:0007669"/>
    <property type="project" value="UniProtKB-UniRule"/>
</dbReference>
<dbReference type="GO" id="GO:0004252">
    <property type="term" value="F:serine-type endopeptidase activity"/>
    <property type="evidence" value="ECO:0007669"/>
    <property type="project" value="UniProtKB-UniRule"/>
</dbReference>
<evidence type="ECO:0000313" key="5">
    <source>
        <dbReference type="Proteomes" id="UP000195011"/>
    </source>
</evidence>
<dbReference type="PANTHER" id="PTHR10806:SF6">
    <property type="entry name" value="SIGNAL PEPTIDASE COMPLEX CATALYTIC SUBUNIT SEC11"/>
    <property type="match status" value="1"/>
</dbReference>
<keyword evidence="3" id="KW-0812">Transmembrane</keyword>
<evidence type="ECO:0000313" key="4">
    <source>
        <dbReference type="EMBL" id="OUE21002.1"/>
    </source>
</evidence>
<dbReference type="Proteomes" id="UP000195011">
    <property type="component" value="Unassembled WGS sequence"/>
</dbReference>